<dbReference type="InterPro" id="IPR050202">
    <property type="entry name" value="Cyt/Deoxycyt_deaminase"/>
</dbReference>
<feature type="active site" description="Proton donor" evidence="12">
    <location>
        <position position="55"/>
    </location>
</feature>
<proteinExistence type="inferred from homology"/>
<dbReference type="Gene3D" id="3.40.140.10">
    <property type="entry name" value="Cytidine Deaminase, domain 2"/>
    <property type="match status" value="1"/>
</dbReference>
<dbReference type="NCBIfam" id="NF004064">
    <property type="entry name" value="PRK05578.1"/>
    <property type="match status" value="1"/>
</dbReference>
<comment type="function">
    <text evidence="2 15">This enzyme scavenges exogenous and endogenous cytidine and 2'-deoxycytidine for UMP synthesis.</text>
</comment>
<dbReference type="GO" id="GO:0004126">
    <property type="term" value="F:cytidine deaminase activity"/>
    <property type="evidence" value="ECO:0007669"/>
    <property type="project" value="UniProtKB-UniRule"/>
</dbReference>
<evidence type="ECO:0000256" key="10">
    <source>
        <dbReference type="ARBA" id="ARBA00049252"/>
    </source>
</evidence>
<reference evidence="17 18" key="1">
    <citation type="submission" date="2018-10" db="EMBL/GenBank/DDBJ databases">
        <title>Oceanobacillus sp. YLB-02 draft genome.</title>
        <authorList>
            <person name="Yu L."/>
        </authorList>
    </citation>
    <scope>NUCLEOTIDE SEQUENCE [LARGE SCALE GENOMIC DNA]</scope>
    <source>
        <strain evidence="17 18">YLB-02</strain>
    </source>
</reference>
<evidence type="ECO:0000256" key="13">
    <source>
        <dbReference type="PIRSR" id="PIRSR606262-2"/>
    </source>
</evidence>
<evidence type="ECO:0000256" key="2">
    <source>
        <dbReference type="ARBA" id="ARBA00003949"/>
    </source>
</evidence>
<keyword evidence="18" id="KW-1185">Reference proteome</keyword>
<feature type="domain" description="CMP/dCMP-type deaminase" evidence="16">
    <location>
        <begin position="1"/>
        <end position="128"/>
    </location>
</feature>
<dbReference type="GO" id="GO:0008270">
    <property type="term" value="F:zinc ion binding"/>
    <property type="evidence" value="ECO:0007669"/>
    <property type="project" value="UniProtKB-UniRule"/>
</dbReference>
<keyword evidence="8 14" id="KW-0862">Zinc</keyword>
<dbReference type="AlphaFoldDB" id="A0A498DEM2"/>
<dbReference type="GO" id="GO:0005829">
    <property type="term" value="C:cytosol"/>
    <property type="evidence" value="ECO:0007669"/>
    <property type="project" value="TreeGrafter"/>
</dbReference>
<dbReference type="EC" id="3.5.4.5" evidence="4 15"/>
<evidence type="ECO:0000256" key="7">
    <source>
        <dbReference type="ARBA" id="ARBA00022801"/>
    </source>
</evidence>
<dbReference type="InterPro" id="IPR016193">
    <property type="entry name" value="Cytidine_deaminase-like"/>
</dbReference>
<protein>
    <recommendedName>
        <fullName evidence="5 15">Cytidine deaminase</fullName>
        <ecNumber evidence="4 15">3.5.4.5</ecNumber>
    </recommendedName>
    <alternativeName>
        <fullName evidence="9 15">Cytidine aminohydrolase</fullName>
    </alternativeName>
</protein>
<evidence type="ECO:0000256" key="3">
    <source>
        <dbReference type="ARBA" id="ARBA00006576"/>
    </source>
</evidence>
<comment type="similarity">
    <text evidence="3 15">Belongs to the cytidine and deoxycytidylate deaminase family.</text>
</comment>
<comment type="caution">
    <text evidence="17">The sequence shown here is derived from an EMBL/GenBank/DDBJ whole genome shotgun (WGS) entry which is preliminary data.</text>
</comment>
<feature type="binding site" evidence="13">
    <location>
        <begin position="42"/>
        <end position="48"/>
    </location>
    <ligand>
        <name>substrate</name>
    </ligand>
</feature>
<dbReference type="PANTHER" id="PTHR11644:SF2">
    <property type="entry name" value="CYTIDINE DEAMINASE"/>
    <property type="match status" value="1"/>
</dbReference>
<dbReference type="NCBIfam" id="TIGR01354">
    <property type="entry name" value="cyt_deam_tetra"/>
    <property type="match status" value="1"/>
</dbReference>
<dbReference type="GO" id="GO:0072527">
    <property type="term" value="P:pyrimidine-containing compound metabolic process"/>
    <property type="evidence" value="ECO:0007669"/>
    <property type="project" value="UniProtKB-ARBA"/>
</dbReference>
<organism evidence="17 18">
    <name type="scientific">Oceanobacillus piezotolerans</name>
    <dbReference type="NCBI Taxonomy" id="2448030"/>
    <lineage>
        <taxon>Bacteria</taxon>
        <taxon>Bacillati</taxon>
        <taxon>Bacillota</taxon>
        <taxon>Bacilli</taxon>
        <taxon>Bacillales</taxon>
        <taxon>Bacillaceae</taxon>
        <taxon>Oceanobacillus</taxon>
    </lineage>
</organism>
<dbReference type="Pfam" id="PF00383">
    <property type="entry name" value="dCMP_cyt_deam_1"/>
    <property type="match status" value="1"/>
</dbReference>
<dbReference type="PROSITE" id="PS51747">
    <property type="entry name" value="CYT_DCMP_DEAMINASES_2"/>
    <property type="match status" value="1"/>
</dbReference>
<dbReference type="OrthoDB" id="9795347at2"/>
<dbReference type="InterPro" id="IPR006262">
    <property type="entry name" value="Cyt_deam_tetra"/>
</dbReference>
<comment type="catalytic activity">
    <reaction evidence="11 15">
        <text>cytidine + H2O + H(+) = uridine + NH4(+)</text>
        <dbReference type="Rhea" id="RHEA:16069"/>
        <dbReference type="ChEBI" id="CHEBI:15377"/>
        <dbReference type="ChEBI" id="CHEBI:15378"/>
        <dbReference type="ChEBI" id="CHEBI:16704"/>
        <dbReference type="ChEBI" id="CHEBI:17562"/>
        <dbReference type="ChEBI" id="CHEBI:28938"/>
        <dbReference type="EC" id="3.5.4.5"/>
    </reaction>
</comment>
<dbReference type="SUPFAM" id="SSF53927">
    <property type="entry name" value="Cytidine deaminase-like"/>
    <property type="match status" value="1"/>
</dbReference>
<dbReference type="Proteomes" id="UP000270219">
    <property type="component" value="Unassembled WGS sequence"/>
</dbReference>
<dbReference type="InterPro" id="IPR016192">
    <property type="entry name" value="APOBEC/CMP_deaminase_Zn-bd"/>
</dbReference>
<dbReference type="RefSeq" id="WP_121521690.1">
    <property type="nucleotide sequence ID" value="NZ_RCHR01000001.1"/>
</dbReference>
<name>A0A498DEM2_9BACI</name>
<accession>A0A498DEM2</accession>
<gene>
    <name evidence="17" type="ORF">D8M04_02895</name>
</gene>
<dbReference type="InterPro" id="IPR002125">
    <property type="entry name" value="CMP_dCMP_dom"/>
</dbReference>
<feature type="binding site" evidence="14">
    <location>
        <position position="89"/>
    </location>
    <ligand>
        <name>Zn(2+)</name>
        <dbReference type="ChEBI" id="CHEBI:29105"/>
        <note>catalytic</note>
    </ligand>
</feature>
<evidence type="ECO:0000256" key="9">
    <source>
        <dbReference type="ARBA" id="ARBA00032005"/>
    </source>
</evidence>
<dbReference type="GO" id="GO:0055086">
    <property type="term" value="P:nucleobase-containing small molecule metabolic process"/>
    <property type="evidence" value="ECO:0007669"/>
    <property type="project" value="UniProtKB-ARBA"/>
</dbReference>
<keyword evidence="6 14" id="KW-0479">Metal-binding</keyword>
<evidence type="ECO:0000256" key="1">
    <source>
        <dbReference type="ARBA" id="ARBA00001947"/>
    </source>
</evidence>
<dbReference type="EMBL" id="RCHR01000001">
    <property type="protein sequence ID" value="RLL48536.1"/>
    <property type="molecule type" value="Genomic_DNA"/>
</dbReference>
<evidence type="ECO:0000256" key="12">
    <source>
        <dbReference type="PIRSR" id="PIRSR606262-1"/>
    </source>
</evidence>
<evidence type="ECO:0000256" key="5">
    <source>
        <dbReference type="ARBA" id="ARBA00018266"/>
    </source>
</evidence>
<dbReference type="PANTHER" id="PTHR11644">
    <property type="entry name" value="CYTIDINE DEAMINASE"/>
    <property type="match status" value="1"/>
</dbReference>
<sequence length="133" mass="14686">MTKNKLIEEAISVRQRAYVPYSKFAVGAALLTKSGKVFTGGNIENAAYSVCCCAERVTIFKALSEGENEFIAMAVAADTERPVPPCGACRQVMSEFFDKEMEIHLTNIKKETKTFKMKELLPFSFGTEDLLGS</sequence>
<comment type="catalytic activity">
    <reaction evidence="10 15">
        <text>2'-deoxycytidine + H2O + H(+) = 2'-deoxyuridine + NH4(+)</text>
        <dbReference type="Rhea" id="RHEA:13433"/>
        <dbReference type="ChEBI" id="CHEBI:15377"/>
        <dbReference type="ChEBI" id="CHEBI:15378"/>
        <dbReference type="ChEBI" id="CHEBI:15698"/>
        <dbReference type="ChEBI" id="CHEBI:16450"/>
        <dbReference type="ChEBI" id="CHEBI:28938"/>
        <dbReference type="EC" id="3.5.4.5"/>
    </reaction>
</comment>
<feature type="binding site" evidence="14">
    <location>
        <position position="86"/>
    </location>
    <ligand>
        <name>Zn(2+)</name>
        <dbReference type="ChEBI" id="CHEBI:29105"/>
        <note>catalytic</note>
    </ligand>
</feature>
<evidence type="ECO:0000313" key="18">
    <source>
        <dbReference type="Proteomes" id="UP000270219"/>
    </source>
</evidence>
<evidence type="ECO:0000313" key="17">
    <source>
        <dbReference type="EMBL" id="RLL48536.1"/>
    </source>
</evidence>
<feature type="binding site" evidence="14">
    <location>
        <position position="53"/>
    </location>
    <ligand>
        <name>Zn(2+)</name>
        <dbReference type="ChEBI" id="CHEBI:29105"/>
        <note>catalytic</note>
    </ligand>
</feature>
<evidence type="ECO:0000256" key="6">
    <source>
        <dbReference type="ARBA" id="ARBA00022723"/>
    </source>
</evidence>
<evidence type="ECO:0000259" key="16">
    <source>
        <dbReference type="PROSITE" id="PS51747"/>
    </source>
</evidence>
<evidence type="ECO:0000256" key="11">
    <source>
        <dbReference type="ARBA" id="ARBA00049558"/>
    </source>
</evidence>
<evidence type="ECO:0000256" key="4">
    <source>
        <dbReference type="ARBA" id="ARBA00012783"/>
    </source>
</evidence>
<dbReference type="CDD" id="cd01283">
    <property type="entry name" value="cytidine_deaminase"/>
    <property type="match status" value="1"/>
</dbReference>
<evidence type="ECO:0000256" key="8">
    <source>
        <dbReference type="ARBA" id="ARBA00022833"/>
    </source>
</evidence>
<dbReference type="GO" id="GO:0042802">
    <property type="term" value="F:identical protein binding"/>
    <property type="evidence" value="ECO:0007669"/>
    <property type="project" value="UniProtKB-ARBA"/>
</dbReference>
<evidence type="ECO:0000256" key="15">
    <source>
        <dbReference type="RuleBase" id="RU364006"/>
    </source>
</evidence>
<evidence type="ECO:0000256" key="14">
    <source>
        <dbReference type="PIRSR" id="PIRSR606262-3"/>
    </source>
</evidence>
<dbReference type="PROSITE" id="PS00903">
    <property type="entry name" value="CYT_DCMP_DEAMINASES_1"/>
    <property type="match status" value="1"/>
</dbReference>
<comment type="cofactor">
    <cofactor evidence="1 14 15">
        <name>Zn(2+)</name>
        <dbReference type="ChEBI" id="CHEBI:29105"/>
    </cofactor>
</comment>
<keyword evidence="7 15" id="KW-0378">Hydrolase</keyword>
<dbReference type="FunFam" id="3.40.140.10:FF:000008">
    <property type="entry name" value="Cytidine deaminase"/>
    <property type="match status" value="1"/>
</dbReference>